<gene>
    <name evidence="2" type="ORF">P5673_018276</name>
</gene>
<dbReference type="AlphaFoldDB" id="A0AAD9QE08"/>
<comment type="caution">
    <text evidence="2">The sequence shown here is derived from an EMBL/GenBank/DDBJ whole genome shotgun (WGS) entry which is preliminary data.</text>
</comment>
<dbReference type="EMBL" id="JARQWQ010000041">
    <property type="protein sequence ID" value="KAK2559150.1"/>
    <property type="molecule type" value="Genomic_DNA"/>
</dbReference>
<evidence type="ECO:0000313" key="2">
    <source>
        <dbReference type="EMBL" id="KAK2559150.1"/>
    </source>
</evidence>
<reference evidence="2" key="2">
    <citation type="journal article" date="2023" name="Science">
        <title>Genomic signatures of disease resistance in endangered staghorn corals.</title>
        <authorList>
            <person name="Vollmer S.V."/>
            <person name="Selwyn J.D."/>
            <person name="Despard B.A."/>
            <person name="Roesel C.L."/>
        </authorList>
    </citation>
    <scope>NUCLEOTIDE SEQUENCE</scope>
    <source>
        <strain evidence="2">K2</strain>
    </source>
</reference>
<feature type="chain" id="PRO_5042267772" evidence="1">
    <location>
        <begin position="21"/>
        <end position="195"/>
    </location>
</feature>
<evidence type="ECO:0000256" key="1">
    <source>
        <dbReference type="SAM" id="SignalP"/>
    </source>
</evidence>
<accession>A0AAD9QE08</accession>
<evidence type="ECO:0000313" key="3">
    <source>
        <dbReference type="Proteomes" id="UP001249851"/>
    </source>
</evidence>
<organism evidence="2 3">
    <name type="scientific">Acropora cervicornis</name>
    <name type="common">Staghorn coral</name>
    <dbReference type="NCBI Taxonomy" id="6130"/>
    <lineage>
        <taxon>Eukaryota</taxon>
        <taxon>Metazoa</taxon>
        <taxon>Cnidaria</taxon>
        <taxon>Anthozoa</taxon>
        <taxon>Hexacorallia</taxon>
        <taxon>Scleractinia</taxon>
        <taxon>Astrocoeniina</taxon>
        <taxon>Acroporidae</taxon>
        <taxon>Acropora</taxon>
    </lineage>
</organism>
<reference evidence="2" key="1">
    <citation type="journal article" date="2023" name="G3 (Bethesda)">
        <title>Whole genome assembly and annotation of the endangered Caribbean coral Acropora cervicornis.</title>
        <authorList>
            <person name="Selwyn J.D."/>
            <person name="Vollmer S.V."/>
        </authorList>
    </citation>
    <scope>NUCLEOTIDE SEQUENCE</scope>
    <source>
        <strain evidence="2">K2</strain>
    </source>
</reference>
<protein>
    <submittedName>
        <fullName evidence="2">Uncharacterized protein</fullName>
    </submittedName>
</protein>
<proteinExistence type="predicted"/>
<dbReference type="Proteomes" id="UP001249851">
    <property type="component" value="Unassembled WGS sequence"/>
</dbReference>
<name>A0AAD9QE08_ACRCE</name>
<keyword evidence="3" id="KW-1185">Reference proteome</keyword>
<feature type="signal peptide" evidence="1">
    <location>
        <begin position="1"/>
        <end position="20"/>
    </location>
</feature>
<sequence>MMITGGTFWLLCIIAGVAMPQSQISRAETAPSYAGVGCYKDFIPRAMNRLANFRKPSDSPLDWNDLEKSVVKKCAQKAMQTGYNFFGVQFFGECYGGAGQYDKYGPSTNCVWLSGAYVGKHWANYVYMLTGNECMNFTKLTGSKRSRRYKYNNPSERPLCDTFPYESWLHTWYRFDGASGKAMANTCVEYDHCKK</sequence>
<keyword evidence="1" id="KW-0732">Signal</keyword>